<keyword evidence="5" id="KW-0169">Cobalamin biosynthesis</keyword>
<dbReference type="GO" id="GO:0048472">
    <property type="term" value="F:threonine-phosphate decarboxylase activity"/>
    <property type="evidence" value="ECO:0007669"/>
    <property type="project" value="UniProtKB-EC"/>
</dbReference>
<comment type="function">
    <text evidence="2">Decarboxylates L-threonine-O-3-phosphate to yield (R)-1-amino-2-propanol O-2-phosphate, the precursor for the linkage between the nucleotide loop and the corrin ring in cobalamin.</text>
</comment>
<name>A0ABW7LRN5_9RHOB</name>
<reference evidence="11 12" key="1">
    <citation type="submission" date="2024-10" db="EMBL/GenBank/DDBJ databases">
        <title>Paracoccus drimophilus sp. nov., a novel bacterium from corn roots in Hunan.</title>
        <authorList>
            <person name="Li X."/>
        </authorList>
    </citation>
    <scope>NUCLEOTIDE SEQUENCE [LARGE SCALE GENOMIC DNA]</scope>
    <source>
        <strain evidence="11 12">NGMCC 1.201697</strain>
    </source>
</reference>
<dbReference type="Pfam" id="PF00155">
    <property type="entry name" value="Aminotran_1_2"/>
    <property type="match status" value="1"/>
</dbReference>
<evidence type="ECO:0000256" key="2">
    <source>
        <dbReference type="ARBA" id="ARBA00003444"/>
    </source>
</evidence>
<evidence type="ECO:0000256" key="7">
    <source>
        <dbReference type="ARBA" id="ARBA00023239"/>
    </source>
</evidence>
<evidence type="ECO:0000313" key="12">
    <source>
        <dbReference type="Proteomes" id="UP001609376"/>
    </source>
</evidence>
<feature type="domain" description="Aminotransferase class I/classII large" evidence="10">
    <location>
        <begin position="57"/>
        <end position="313"/>
    </location>
</feature>
<dbReference type="InterPro" id="IPR004838">
    <property type="entry name" value="NHTrfase_class1_PyrdxlP-BS"/>
</dbReference>
<evidence type="ECO:0000256" key="5">
    <source>
        <dbReference type="ARBA" id="ARBA00022573"/>
    </source>
</evidence>
<evidence type="ECO:0000256" key="8">
    <source>
        <dbReference type="ARBA" id="ARBA00029996"/>
    </source>
</evidence>
<dbReference type="InterPro" id="IPR015424">
    <property type="entry name" value="PyrdxlP-dep_Trfase"/>
</dbReference>
<gene>
    <name evidence="11" type="primary">cobD</name>
    <name evidence="11" type="ORF">ACHFJ0_17030</name>
</gene>
<dbReference type="PROSITE" id="PS00105">
    <property type="entry name" value="AA_TRANSFER_CLASS_1"/>
    <property type="match status" value="1"/>
</dbReference>
<dbReference type="RefSeq" id="WP_395135061.1">
    <property type="nucleotide sequence ID" value="NZ_JBIMPR010000013.1"/>
</dbReference>
<dbReference type="InterPro" id="IPR015422">
    <property type="entry name" value="PyrdxlP-dep_Trfase_small"/>
</dbReference>
<sequence length="325" mass="34728">MTDGTARDHGGDIDRAAQVFGGADWIDLSTGINRRPWPVPAMSAHALTALPTRADEAGLIRAAARRYGAPESQILPLAGASAAIQLLPHVIAGRRASVLSPTYNEHASSLRAAGWDVAETTHPESLTGELAVVVNPNNPDGRSLTPDLIARIADRVGHLVVDESFADARPDLSVAAVRSANVTVLRSFGKFWGLAGLRLGFAISEPGLLARLAERAGPWSVSGPAIQAGTAALMDDAWNEATVTWLAEASLHLDQIVSAAGWQPQGGTHLFRLYRTQDAQSARDRLARAGIWSRIFPWHPHWVRLGIPADRDEFDRLRAALTAAG</sequence>
<dbReference type="Proteomes" id="UP001609376">
    <property type="component" value="Unassembled WGS sequence"/>
</dbReference>
<proteinExistence type="predicted"/>
<organism evidence="11 12">
    <name type="scientific">Paracoccus broussonetiae subsp. drimophilus</name>
    <dbReference type="NCBI Taxonomy" id="3373869"/>
    <lineage>
        <taxon>Bacteria</taxon>
        <taxon>Pseudomonadati</taxon>
        <taxon>Pseudomonadota</taxon>
        <taxon>Alphaproteobacteria</taxon>
        <taxon>Rhodobacterales</taxon>
        <taxon>Paracoccaceae</taxon>
        <taxon>Paracoccus</taxon>
        <taxon>Paracoccus broussonetiae</taxon>
    </lineage>
</organism>
<protein>
    <recommendedName>
        <fullName evidence="4">threonine-phosphate decarboxylase</fullName>
        <ecNumber evidence="4">4.1.1.81</ecNumber>
    </recommendedName>
    <alternativeName>
        <fullName evidence="8">L-threonine-O-3-phosphate decarboxylase</fullName>
    </alternativeName>
</protein>
<evidence type="ECO:0000256" key="6">
    <source>
        <dbReference type="ARBA" id="ARBA00022898"/>
    </source>
</evidence>
<evidence type="ECO:0000256" key="1">
    <source>
        <dbReference type="ARBA" id="ARBA00001933"/>
    </source>
</evidence>
<evidence type="ECO:0000256" key="9">
    <source>
        <dbReference type="ARBA" id="ARBA00048531"/>
    </source>
</evidence>
<comment type="caution">
    <text evidence="11">The sequence shown here is derived from an EMBL/GenBank/DDBJ whole genome shotgun (WGS) entry which is preliminary data.</text>
</comment>
<dbReference type="PANTHER" id="PTHR42885">
    <property type="entry name" value="HISTIDINOL-PHOSPHATE AMINOTRANSFERASE-RELATED"/>
    <property type="match status" value="1"/>
</dbReference>
<evidence type="ECO:0000313" key="11">
    <source>
        <dbReference type="EMBL" id="MFH5775955.1"/>
    </source>
</evidence>
<dbReference type="InterPro" id="IPR015421">
    <property type="entry name" value="PyrdxlP-dep_Trfase_major"/>
</dbReference>
<dbReference type="InterPro" id="IPR004839">
    <property type="entry name" value="Aminotransferase_I/II_large"/>
</dbReference>
<evidence type="ECO:0000256" key="3">
    <source>
        <dbReference type="ARBA" id="ARBA00004953"/>
    </source>
</evidence>
<comment type="cofactor">
    <cofactor evidence="1">
        <name>pyridoxal 5'-phosphate</name>
        <dbReference type="ChEBI" id="CHEBI:597326"/>
    </cofactor>
</comment>
<comment type="pathway">
    <text evidence="3">Cofactor biosynthesis; adenosylcobalamin biosynthesis.</text>
</comment>
<dbReference type="PANTHER" id="PTHR42885:SF1">
    <property type="entry name" value="THREONINE-PHOSPHATE DECARBOXYLASE"/>
    <property type="match status" value="1"/>
</dbReference>
<comment type="catalytic activity">
    <reaction evidence="9">
        <text>O-phospho-L-threonine + H(+) = (R)-1-aminopropan-2-yl phosphate + CO2</text>
        <dbReference type="Rhea" id="RHEA:11492"/>
        <dbReference type="ChEBI" id="CHEBI:15378"/>
        <dbReference type="ChEBI" id="CHEBI:16526"/>
        <dbReference type="ChEBI" id="CHEBI:58563"/>
        <dbReference type="ChEBI" id="CHEBI:58675"/>
        <dbReference type="EC" id="4.1.1.81"/>
    </reaction>
</comment>
<accession>A0ABW7LRN5</accession>
<evidence type="ECO:0000259" key="10">
    <source>
        <dbReference type="Pfam" id="PF00155"/>
    </source>
</evidence>
<dbReference type="SUPFAM" id="SSF53383">
    <property type="entry name" value="PLP-dependent transferases"/>
    <property type="match status" value="1"/>
</dbReference>
<keyword evidence="6" id="KW-0663">Pyridoxal phosphate</keyword>
<dbReference type="InterPro" id="IPR005860">
    <property type="entry name" value="CobD"/>
</dbReference>
<dbReference type="EMBL" id="JBIMPR010000013">
    <property type="protein sequence ID" value="MFH5775955.1"/>
    <property type="molecule type" value="Genomic_DNA"/>
</dbReference>
<dbReference type="EC" id="4.1.1.81" evidence="4"/>
<dbReference type="NCBIfam" id="TIGR01140">
    <property type="entry name" value="L_thr_O3P_dcar"/>
    <property type="match status" value="1"/>
</dbReference>
<dbReference type="Gene3D" id="3.90.1150.10">
    <property type="entry name" value="Aspartate Aminotransferase, domain 1"/>
    <property type="match status" value="1"/>
</dbReference>
<evidence type="ECO:0000256" key="4">
    <source>
        <dbReference type="ARBA" id="ARBA00012285"/>
    </source>
</evidence>
<keyword evidence="7 11" id="KW-0456">Lyase</keyword>
<dbReference type="CDD" id="cd00609">
    <property type="entry name" value="AAT_like"/>
    <property type="match status" value="1"/>
</dbReference>
<keyword evidence="12" id="KW-1185">Reference proteome</keyword>
<dbReference type="Gene3D" id="3.40.640.10">
    <property type="entry name" value="Type I PLP-dependent aspartate aminotransferase-like (Major domain)"/>
    <property type="match status" value="1"/>
</dbReference>